<dbReference type="EMBL" id="JH650968">
    <property type="protein sequence ID" value="EXA52382.1"/>
    <property type="molecule type" value="Genomic_DNA"/>
</dbReference>
<dbReference type="HOGENOM" id="CLU_2145972_0_0_1"/>
<proteinExistence type="predicted"/>
<accession>W9QD07</accession>
<dbReference type="AlphaFoldDB" id="W9QD07"/>
<gene>
    <name evidence="1" type="ORF">FOVG_00696</name>
</gene>
<evidence type="ECO:0000313" key="1">
    <source>
        <dbReference type="EMBL" id="EXA52382.1"/>
    </source>
</evidence>
<sequence length="112" mass="12662">MLILVPSPANLMNARPEVNNHQLLHHRHHLASRHSNALTPEAHDTHHMTLITTTSNDNAHTHTQLKHSEQGTQRLPPTKILNVLAFWCIPASWDKPEPIAKGPRRLLNPILT</sequence>
<protein>
    <submittedName>
        <fullName evidence="1">Uncharacterized protein</fullName>
    </submittedName>
</protein>
<dbReference type="Proteomes" id="UP000030751">
    <property type="component" value="Unassembled WGS sequence"/>
</dbReference>
<name>W9QD07_FUSOX</name>
<organism evidence="1">
    <name type="scientific">Fusarium oxysporum f. sp. pisi HDV247</name>
    <dbReference type="NCBI Taxonomy" id="1080344"/>
    <lineage>
        <taxon>Eukaryota</taxon>
        <taxon>Fungi</taxon>
        <taxon>Dikarya</taxon>
        <taxon>Ascomycota</taxon>
        <taxon>Pezizomycotina</taxon>
        <taxon>Sordariomycetes</taxon>
        <taxon>Hypocreomycetidae</taxon>
        <taxon>Hypocreales</taxon>
        <taxon>Nectriaceae</taxon>
        <taxon>Fusarium</taxon>
        <taxon>Fusarium oxysporum species complex</taxon>
    </lineage>
</organism>
<reference evidence="1" key="2">
    <citation type="submission" date="2012-05" db="EMBL/GenBank/DDBJ databases">
        <title>Annotation of the Genome Sequence of Fusarium oxysporum HDV247.</title>
        <authorList>
            <consortium name="The Broad Institute Genomics Platform"/>
            <person name="Ma L.-J."/>
            <person name="Corby-Kistler H."/>
            <person name="Broz K."/>
            <person name="Gale L.R."/>
            <person name="Jonkers W."/>
            <person name="O'Donnell K."/>
            <person name="Ploetz R."/>
            <person name="Steinberg C."/>
            <person name="Schwartz D.C."/>
            <person name="VanEtten H."/>
            <person name="Zhou S."/>
            <person name="Young S.K."/>
            <person name="Zeng Q."/>
            <person name="Gargeya S."/>
            <person name="Fitzgerald M."/>
            <person name="Abouelleil A."/>
            <person name="Alvarado L."/>
            <person name="Chapman S.B."/>
            <person name="Gainer-Dewar J."/>
            <person name="Goldberg J."/>
            <person name="Griggs A."/>
            <person name="Gujja S."/>
            <person name="Hansen M."/>
            <person name="Howarth C."/>
            <person name="Imamovic A."/>
            <person name="Ireland A."/>
            <person name="Larimer J."/>
            <person name="McCowan C."/>
            <person name="Murphy C."/>
            <person name="Pearson M."/>
            <person name="Poon T.W."/>
            <person name="Priest M."/>
            <person name="Roberts A."/>
            <person name="Saif S."/>
            <person name="Shea T."/>
            <person name="Sykes S."/>
            <person name="Wortman J."/>
            <person name="Nusbaum C."/>
            <person name="Birren B."/>
        </authorList>
    </citation>
    <scope>NUCLEOTIDE SEQUENCE</scope>
    <source>
        <strain evidence="1">HDV247</strain>
    </source>
</reference>
<reference evidence="1" key="1">
    <citation type="submission" date="2011-10" db="EMBL/GenBank/DDBJ databases">
        <title>The Genome Sequence of Fusarium oxysporum HDV247.</title>
        <authorList>
            <consortium name="The Broad Institute Genome Sequencing Platform"/>
            <person name="Ma L.-J."/>
            <person name="Gale L.R."/>
            <person name="Schwartz D.C."/>
            <person name="Zhou S."/>
            <person name="Corby-Kistler H."/>
            <person name="Young S.K."/>
            <person name="Zeng Q."/>
            <person name="Gargeya S."/>
            <person name="Fitzgerald M."/>
            <person name="Haas B."/>
            <person name="Abouelleil A."/>
            <person name="Alvarado L."/>
            <person name="Arachchi H.M."/>
            <person name="Berlin A."/>
            <person name="Brown A."/>
            <person name="Chapman S.B."/>
            <person name="Chen Z."/>
            <person name="Dunbar C."/>
            <person name="Freedman E."/>
            <person name="Gearin G."/>
            <person name="Goldberg J."/>
            <person name="Griggs A."/>
            <person name="Gujja S."/>
            <person name="Heiman D."/>
            <person name="Howarth C."/>
            <person name="Larson L."/>
            <person name="Lui A."/>
            <person name="MacDonald P.J.P."/>
            <person name="Montmayeur A."/>
            <person name="Murphy C."/>
            <person name="Neiman D."/>
            <person name="Pearson M."/>
            <person name="Priest M."/>
            <person name="Roberts A."/>
            <person name="Saif S."/>
            <person name="Shea T."/>
            <person name="Shenoy N."/>
            <person name="Sisk P."/>
            <person name="Stolte C."/>
            <person name="Sykes S."/>
            <person name="Wortman J."/>
            <person name="Nusbaum C."/>
            <person name="Birren B."/>
        </authorList>
    </citation>
    <scope>NUCLEOTIDE SEQUENCE [LARGE SCALE GENOMIC DNA]</scope>
    <source>
        <strain evidence="1">HDV247</strain>
    </source>
</reference>